<dbReference type="RefSeq" id="WP_338684326.1">
    <property type="nucleotide sequence ID" value="NZ_AP024702.1"/>
</dbReference>
<protein>
    <recommendedName>
        <fullName evidence="2">Beta-lactamase-related domain-containing protein</fullName>
    </recommendedName>
</protein>
<gene>
    <name evidence="3" type="ORF">HAHE_21510</name>
</gene>
<dbReference type="Proteomes" id="UP001374893">
    <property type="component" value="Chromosome"/>
</dbReference>
<organism evidence="3 4">
    <name type="scientific">Haloferula helveola</name>
    <dbReference type="NCBI Taxonomy" id="490095"/>
    <lineage>
        <taxon>Bacteria</taxon>
        <taxon>Pseudomonadati</taxon>
        <taxon>Verrucomicrobiota</taxon>
        <taxon>Verrucomicrobiia</taxon>
        <taxon>Verrucomicrobiales</taxon>
        <taxon>Verrucomicrobiaceae</taxon>
        <taxon>Haloferula</taxon>
    </lineage>
</organism>
<sequence>MKPKSLTLAAASLWAAAALPAAAVPAVSGRPVPELTDLDDMMSTFMDANSITAGVLGLMQDGRIIYLRGFGEDYDGNDLQENALFRVASLTKPVTASCIHQLIDDTVNTNAFDLDQVGGGVLDYDPWPSLGDNRLPNVTVFHLLNHQGGRNRDPDGDGTNDINDWTYQETNIAGQMGVDSPPGRVSTMRFILGQPLQLNPGNGTLVGDGTVVGNTYSNAGYLALGLMVEQESGQSYINYVRSNVLTPSMWVPSTEIHSGRTFRSWQNSREPAYDSDADVSNVYDNVGPDNVPRSYGGWDHDARTGQGSFVTSAAAYLTLADNYRVGYNGGNIGESLDDFPLTAGEKNGHTGSMPSGTNSAVLQRDDGYRIFIAFNKRNPSGTNYARTMRTMVDNYIDNIGVPVINRTSDGFWTVPSGGAGNNGDFGGYHRPFHSFGDALSVTQSGSKIRLKPGTTDWTGTIGKRRRFDAPLGPVKIGL</sequence>
<evidence type="ECO:0000313" key="3">
    <source>
        <dbReference type="EMBL" id="BCX48243.1"/>
    </source>
</evidence>
<dbReference type="PANTHER" id="PTHR43283">
    <property type="entry name" value="BETA-LACTAMASE-RELATED"/>
    <property type="match status" value="1"/>
</dbReference>
<dbReference type="Gene3D" id="3.40.710.10">
    <property type="entry name" value="DD-peptidase/beta-lactamase superfamily"/>
    <property type="match status" value="1"/>
</dbReference>
<evidence type="ECO:0000259" key="2">
    <source>
        <dbReference type="Pfam" id="PF00144"/>
    </source>
</evidence>
<accession>A0ABM7RA70</accession>
<evidence type="ECO:0000256" key="1">
    <source>
        <dbReference type="SAM" id="SignalP"/>
    </source>
</evidence>
<keyword evidence="4" id="KW-1185">Reference proteome</keyword>
<dbReference type="EMBL" id="AP024702">
    <property type="protein sequence ID" value="BCX48243.1"/>
    <property type="molecule type" value="Genomic_DNA"/>
</dbReference>
<proteinExistence type="predicted"/>
<dbReference type="InterPro" id="IPR012338">
    <property type="entry name" value="Beta-lactam/transpept-like"/>
</dbReference>
<dbReference type="InterPro" id="IPR050789">
    <property type="entry name" value="Diverse_Enzym_Activities"/>
</dbReference>
<feature type="domain" description="Beta-lactamase-related" evidence="2">
    <location>
        <begin position="38"/>
        <end position="352"/>
    </location>
</feature>
<feature type="signal peptide" evidence="1">
    <location>
        <begin position="1"/>
        <end position="23"/>
    </location>
</feature>
<reference evidence="3 4" key="1">
    <citation type="submission" date="2021-06" db="EMBL/GenBank/DDBJ databases">
        <title>Complete genome of Haloferula helveola possessing various polysaccharide degrading enzymes.</title>
        <authorList>
            <person name="Takami H."/>
            <person name="Huang C."/>
            <person name="Hamasaki K."/>
        </authorList>
    </citation>
    <scope>NUCLEOTIDE SEQUENCE [LARGE SCALE GENOMIC DNA]</scope>
    <source>
        <strain evidence="3 4">CN-1</strain>
    </source>
</reference>
<dbReference type="InterPro" id="IPR001466">
    <property type="entry name" value="Beta-lactam-related"/>
</dbReference>
<evidence type="ECO:0000313" key="4">
    <source>
        <dbReference type="Proteomes" id="UP001374893"/>
    </source>
</evidence>
<dbReference type="PANTHER" id="PTHR43283:SF3">
    <property type="entry name" value="BETA-LACTAMASE FAMILY PROTEIN (AFU_ORTHOLOGUE AFUA_5G07500)"/>
    <property type="match status" value="1"/>
</dbReference>
<dbReference type="Pfam" id="PF00144">
    <property type="entry name" value="Beta-lactamase"/>
    <property type="match status" value="1"/>
</dbReference>
<name>A0ABM7RA70_9BACT</name>
<feature type="chain" id="PRO_5045355159" description="Beta-lactamase-related domain-containing protein" evidence="1">
    <location>
        <begin position="24"/>
        <end position="478"/>
    </location>
</feature>
<keyword evidence="1" id="KW-0732">Signal</keyword>
<dbReference type="SUPFAM" id="SSF56601">
    <property type="entry name" value="beta-lactamase/transpeptidase-like"/>
    <property type="match status" value="1"/>
</dbReference>